<dbReference type="PANTHER" id="PTHR36833">
    <property type="entry name" value="SLR0610 PROTEIN-RELATED"/>
    <property type="match status" value="1"/>
</dbReference>
<dbReference type="PANTHER" id="PTHR36833:SF1">
    <property type="entry name" value="INTEGRAL MEMBRANE TRANSPORT PROTEIN"/>
    <property type="match status" value="1"/>
</dbReference>
<protein>
    <submittedName>
        <fullName evidence="2">Uncharacterized protein</fullName>
    </submittedName>
</protein>
<feature type="transmembrane region" description="Helical" evidence="1">
    <location>
        <begin position="227"/>
        <end position="248"/>
    </location>
</feature>
<organism evidence="2 3">
    <name type="scientific">Candidatus Gottesmanbacteria bacterium GW2011_GWA2_47_9</name>
    <dbReference type="NCBI Taxonomy" id="1618445"/>
    <lineage>
        <taxon>Bacteria</taxon>
        <taxon>Candidatus Gottesmaniibacteriota</taxon>
    </lineage>
</organism>
<evidence type="ECO:0000313" key="3">
    <source>
        <dbReference type="Proteomes" id="UP000034739"/>
    </source>
</evidence>
<evidence type="ECO:0000256" key="1">
    <source>
        <dbReference type="SAM" id="Phobius"/>
    </source>
</evidence>
<dbReference type="Proteomes" id="UP000034739">
    <property type="component" value="Unassembled WGS sequence"/>
</dbReference>
<dbReference type="AlphaFoldDB" id="A0A0G1U2N6"/>
<feature type="transmembrane region" description="Helical" evidence="1">
    <location>
        <begin position="147"/>
        <end position="174"/>
    </location>
</feature>
<keyword evidence="1" id="KW-1133">Transmembrane helix</keyword>
<reference evidence="2 3" key="1">
    <citation type="journal article" date="2015" name="Nature">
        <title>rRNA introns, odd ribosomes, and small enigmatic genomes across a large radiation of phyla.</title>
        <authorList>
            <person name="Brown C.T."/>
            <person name="Hug L.A."/>
            <person name="Thomas B.C."/>
            <person name="Sharon I."/>
            <person name="Castelle C.J."/>
            <person name="Singh A."/>
            <person name="Wilkins M.J."/>
            <person name="Williams K.H."/>
            <person name="Banfield J.F."/>
        </authorList>
    </citation>
    <scope>NUCLEOTIDE SEQUENCE [LARGE SCALE GENOMIC DNA]</scope>
</reference>
<keyword evidence="1" id="KW-0812">Transmembrane</keyword>
<dbReference type="EMBL" id="LCOY01000009">
    <property type="protein sequence ID" value="KKU88316.1"/>
    <property type="molecule type" value="Genomic_DNA"/>
</dbReference>
<keyword evidence="1" id="KW-0472">Membrane</keyword>
<evidence type="ECO:0000313" key="2">
    <source>
        <dbReference type="EMBL" id="KKU88316.1"/>
    </source>
</evidence>
<sequence length="263" mass="29545">MKHIGKYIHLWTKLTVNSFLVSLTSRLSAILFFIGKLLRFVFFGVFLIVLFSKTQGIADYTLMQGIFFFLTFNLIDTATQLFFREVYRFRQLVVSGDFDLVLIKPMNPLFRALVGGADPLDLLMLIPYVWALIFVGRRVGDITVTNATIYGLLLANGFIIATGFHILVLALAIVTTEIDHAIMIYRDVTSMGRLPIDIYREPLRSILTFVVPVGVMMTFPAKALFGFLSPGLIAMSLLVGGLFFLLSIRVWKYALTKYASASS</sequence>
<proteinExistence type="predicted"/>
<dbReference type="Pfam" id="PF06182">
    <property type="entry name" value="ABC2_membrane_6"/>
    <property type="match status" value="1"/>
</dbReference>
<feature type="transmembrane region" description="Helical" evidence="1">
    <location>
        <begin position="203"/>
        <end position="221"/>
    </location>
</feature>
<dbReference type="InterPro" id="IPR010390">
    <property type="entry name" value="ABC-2_transporter-like"/>
</dbReference>
<feature type="transmembrane region" description="Helical" evidence="1">
    <location>
        <begin position="29"/>
        <end position="50"/>
    </location>
</feature>
<gene>
    <name evidence="2" type="ORF">UY16_C0009G0037</name>
</gene>
<accession>A0A0G1U2N6</accession>
<feature type="transmembrane region" description="Helical" evidence="1">
    <location>
        <begin position="112"/>
        <end position="135"/>
    </location>
</feature>
<feature type="transmembrane region" description="Helical" evidence="1">
    <location>
        <begin position="62"/>
        <end position="83"/>
    </location>
</feature>
<name>A0A0G1U2N6_9BACT</name>
<comment type="caution">
    <text evidence="2">The sequence shown here is derived from an EMBL/GenBank/DDBJ whole genome shotgun (WGS) entry which is preliminary data.</text>
</comment>